<dbReference type="Proteomes" id="UP000266615">
    <property type="component" value="Unassembled WGS sequence"/>
</dbReference>
<accession>A0A3A4F0B0</accession>
<reference evidence="2 3" key="1">
    <citation type="submission" date="2018-09" db="EMBL/GenBank/DDBJ databases">
        <title>Nesterenkonia natronophila sp. nov., an alkaliphilic actinobacteriume isolated from a soda lake, and emended description of the genus Nesterenkonia.</title>
        <authorList>
            <person name="Menes R.J."/>
            <person name="Iriarte A."/>
        </authorList>
    </citation>
    <scope>NUCLEOTIDE SEQUENCE [LARGE SCALE GENOMIC DNA]</scope>
    <source>
        <strain evidence="2 3">M8</strain>
    </source>
</reference>
<organism evidence="2 3">
    <name type="scientific">Nesterenkonia natronophila</name>
    <dbReference type="NCBI Taxonomy" id="2174932"/>
    <lineage>
        <taxon>Bacteria</taxon>
        <taxon>Bacillati</taxon>
        <taxon>Actinomycetota</taxon>
        <taxon>Actinomycetes</taxon>
        <taxon>Micrococcales</taxon>
        <taxon>Micrococcaceae</taxon>
        <taxon>Nesterenkonia</taxon>
    </lineage>
</organism>
<dbReference type="SUPFAM" id="SSF51695">
    <property type="entry name" value="PLC-like phosphodiesterases"/>
    <property type="match status" value="1"/>
</dbReference>
<dbReference type="AlphaFoldDB" id="A0A3A4F0B0"/>
<evidence type="ECO:0000313" key="2">
    <source>
        <dbReference type="EMBL" id="RJN31316.1"/>
    </source>
</evidence>
<proteinExistence type="predicted"/>
<name>A0A3A4F0B0_9MICC</name>
<evidence type="ECO:0000313" key="3">
    <source>
        <dbReference type="Proteomes" id="UP000266615"/>
    </source>
</evidence>
<dbReference type="PANTHER" id="PTHR46211:SF1">
    <property type="entry name" value="GLYCEROPHOSPHODIESTER PHOSPHODIESTERASE, CYTOPLASMIC"/>
    <property type="match status" value="1"/>
</dbReference>
<dbReference type="GO" id="GO:0006629">
    <property type="term" value="P:lipid metabolic process"/>
    <property type="evidence" value="ECO:0007669"/>
    <property type="project" value="InterPro"/>
</dbReference>
<dbReference type="Gene3D" id="3.20.20.190">
    <property type="entry name" value="Phosphatidylinositol (PI) phosphodiesterase"/>
    <property type="match status" value="1"/>
</dbReference>
<sequence>MLTRPVAHRGLHSEGVPENTLAAFAAAVEAGHPIELDVQLTADNQMVVHHDTDLRRLSGRTEKVRDLTVQQLREVRIDGTDQHPPGLLETLEFIDGRVPVLLEIKAGDPRYLRASATAAALRDYSGPLAIQSFDPFIVAWFNRNAPEVLRGQLAGSMADVQTVRWGTRWLLQNLAFTAVSRPDYVGYEFGFTTTPRAWLIRKKWPLLLWTITSRKDMNRALTLGDNVIFEGFDPSG</sequence>
<dbReference type="PANTHER" id="PTHR46211">
    <property type="entry name" value="GLYCEROPHOSPHORYL DIESTER PHOSPHODIESTERASE"/>
    <property type="match status" value="1"/>
</dbReference>
<dbReference type="EMBL" id="QYZP01000003">
    <property type="protein sequence ID" value="RJN31316.1"/>
    <property type="molecule type" value="Genomic_DNA"/>
</dbReference>
<protein>
    <submittedName>
        <fullName evidence="2">Glycerophosphodiester phosphodiesterase</fullName>
    </submittedName>
</protein>
<keyword evidence="3" id="KW-1185">Reference proteome</keyword>
<feature type="domain" description="GP-PDE" evidence="1">
    <location>
        <begin position="3"/>
        <end position="236"/>
    </location>
</feature>
<comment type="caution">
    <text evidence="2">The sequence shown here is derived from an EMBL/GenBank/DDBJ whole genome shotgun (WGS) entry which is preliminary data.</text>
</comment>
<dbReference type="OrthoDB" id="9758957at2"/>
<dbReference type="InterPro" id="IPR017946">
    <property type="entry name" value="PLC-like_Pdiesterase_TIM-brl"/>
</dbReference>
<dbReference type="RefSeq" id="WP_119903383.1">
    <property type="nucleotide sequence ID" value="NZ_QYZP01000003.1"/>
</dbReference>
<dbReference type="PROSITE" id="PS51704">
    <property type="entry name" value="GP_PDE"/>
    <property type="match status" value="1"/>
</dbReference>
<gene>
    <name evidence="2" type="ORF">D3250_10785</name>
</gene>
<dbReference type="Pfam" id="PF03009">
    <property type="entry name" value="GDPD"/>
    <property type="match status" value="1"/>
</dbReference>
<dbReference type="GO" id="GO:0008081">
    <property type="term" value="F:phosphoric diester hydrolase activity"/>
    <property type="evidence" value="ECO:0007669"/>
    <property type="project" value="InterPro"/>
</dbReference>
<dbReference type="InterPro" id="IPR030395">
    <property type="entry name" value="GP_PDE_dom"/>
</dbReference>
<evidence type="ECO:0000259" key="1">
    <source>
        <dbReference type="PROSITE" id="PS51704"/>
    </source>
</evidence>